<gene>
    <name evidence="1" type="ORF">SMRZ_LOCUS11734</name>
</gene>
<reference evidence="1 2" key="1">
    <citation type="submission" date="2018-11" db="EMBL/GenBank/DDBJ databases">
        <authorList>
            <consortium name="Pathogen Informatics"/>
        </authorList>
    </citation>
    <scope>NUCLEOTIDE SEQUENCE [LARGE SCALE GENOMIC DNA]</scope>
    <source>
        <strain evidence="1 2">Zambia</strain>
    </source>
</reference>
<organism evidence="1 2">
    <name type="scientific">Schistosoma margrebowiei</name>
    <dbReference type="NCBI Taxonomy" id="48269"/>
    <lineage>
        <taxon>Eukaryota</taxon>
        <taxon>Metazoa</taxon>
        <taxon>Spiralia</taxon>
        <taxon>Lophotrochozoa</taxon>
        <taxon>Platyhelminthes</taxon>
        <taxon>Trematoda</taxon>
        <taxon>Digenea</taxon>
        <taxon>Strigeidida</taxon>
        <taxon>Schistosomatoidea</taxon>
        <taxon>Schistosomatidae</taxon>
        <taxon>Schistosoma</taxon>
    </lineage>
</organism>
<dbReference type="Proteomes" id="UP000277204">
    <property type="component" value="Unassembled WGS sequence"/>
</dbReference>
<evidence type="ECO:0000313" key="2">
    <source>
        <dbReference type="Proteomes" id="UP000277204"/>
    </source>
</evidence>
<sequence length="118" mass="13808">MDVIHCYTRTSGSNDDDKDYFNEGLQSIVEKCPGNDLTIMMGDLNPNVGTDNTEYENITGRHGLTRRKECEWRKIFKFMYIQQIGYRLDHIPTKTHTQSYMGLIGPHRVKPDRPYLHQ</sequence>
<keyword evidence="2" id="KW-1185">Reference proteome</keyword>
<accession>A0A183M6Q9</accession>
<dbReference type="AlphaFoldDB" id="A0A183M6Q9"/>
<proteinExistence type="predicted"/>
<dbReference type="Gene3D" id="3.60.10.10">
    <property type="entry name" value="Endonuclease/exonuclease/phosphatase"/>
    <property type="match status" value="1"/>
</dbReference>
<protein>
    <submittedName>
        <fullName evidence="1">Uncharacterized protein</fullName>
    </submittedName>
</protein>
<dbReference type="SUPFAM" id="SSF56219">
    <property type="entry name" value="DNase I-like"/>
    <property type="match status" value="1"/>
</dbReference>
<dbReference type="InterPro" id="IPR036691">
    <property type="entry name" value="Endo/exonu/phosph_ase_sf"/>
</dbReference>
<name>A0A183M6Q9_9TREM</name>
<dbReference type="EMBL" id="UZAI01006789">
    <property type="protein sequence ID" value="VDO96773.1"/>
    <property type="molecule type" value="Genomic_DNA"/>
</dbReference>
<evidence type="ECO:0000313" key="1">
    <source>
        <dbReference type="EMBL" id="VDO96773.1"/>
    </source>
</evidence>